<reference evidence="1" key="1">
    <citation type="journal article" date="2021" name="Proc. Natl. Acad. Sci. U.S.A.">
        <title>A Catalog of Tens of Thousands of Viruses from Human Metagenomes Reveals Hidden Associations with Chronic Diseases.</title>
        <authorList>
            <person name="Tisza M.J."/>
            <person name="Buck C.B."/>
        </authorList>
    </citation>
    <scope>NUCLEOTIDE SEQUENCE</scope>
    <source>
        <strain evidence="1">CtNQV2</strain>
    </source>
</reference>
<accession>A0A8S5RZY6</accession>
<proteinExistence type="predicted"/>
<protein>
    <submittedName>
        <fullName evidence="1">Zinc-ribbon containing domain protein</fullName>
    </submittedName>
</protein>
<organism evidence="1">
    <name type="scientific">Myoviridae sp. ctNQV2</name>
    <dbReference type="NCBI Taxonomy" id="2827683"/>
    <lineage>
        <taxon>Viruses</taxon>
        <taxon>Duplodnaviria</taxon>
        <taxon>Heunggongvirae</taxon>
        <taxon>Uroviricota</taxon>
        <taxon>Caudoviricetes</taxon>
    </lineage>
</organism>
<dbReference type="EMBL" id="BK032510">
    <property type="protein sequence ID" value="DAF43962.1"/>
    <property type="molecule type" value="Genomic_DNA"/>
</dbReference>
<evidence type="ECO:0000313" key="1">
    <source>
        <dbReference type="EMBL" id="DAF43962.1"/>
    </source>
</evidence>
<name>A0A8S5RZY6_9CAUD</name>
<sequence>MKRIIKYHSSYITNEIYDDFYMCPYCKEYVIRSHFDFCPICGEKIEFQAEKDYENELLNRIISRIKNKLYEYFILTKNEDGSYSLIAKNNEDAKDLSKKAKFVIKHILLSFTEKKVKTKHYHPMMFNDLNFEFANRAKYKAELIFKEFIKEYKEKLN</sequence>